<feature type="region of interest" description="Disordered" evidence="1">
    <location>
        <begin position="813"/>
        <end position="832"/>
    </location>
</feature>
<reference evidence="2" key="1">
    <citation type="journal article" date="2020" name="bioRxiv">
        <title>Comparative genomics of Chlamydomonas.</title>
        <authorList>
            <person name="Craig R.J."/>
            <person name="Hasan A.R."/>
            <person name="Ness R.W."/>
            <person name="Keightley P.D."/>
        </authorList>
    </citation>
    <scope>NUCLEOTIDE SEQUENCE</scope>
    <source>
        <strain evidence="2">CCAP 11/70</strain>
    </source>
</reference>
<proteinExistence type="predicted"/>
<feature type="region of interest" description="Disordered" evidence="1">
    <location>
        <begin position="692"/>
        <end position="716"/>
    </location>
</feature>
<feature type="region of interest" description="Disordered" evidence="1">
    <location>
        <begin position="1041"/>
        <end position="1090"/>
    </location>
</feature>
<comment type="caution">
    <text evidence="2">The sequence shown here is derived from an EMBL/GenBank/DDBJ whole genome shotgun (WGS) entry which is preliminary data.</text>
</comment>
<feature type="region of interest" description="Disordered" evidence="1">
    <location>
        <begin position="513"/>
        <end position="548"/>
    </location>
</feature>
<feature type="region of interest" description="Disordered" evidence="1">
    <location>
        <begin position="1216"/>
        <end position="1249"/>
    </location>
</feature>
<feature type="compositionally biased region" description="Gly residues" evidence="1">
    <location>
        <begin position="1473"/>
        <end position="1482"/>
    </location>
</feature>
<dbReference type="Proteomes" id="UP000612055">
    <property type="component" value="Unassembled WGS sequence"/>
</dbReference>
<dbReference type="CDD" id="cd23767">
    <property type="entry name" value="IQCD"/>
    <property type="match status" value="1"/>
</dbReference>
<feature type="region of interest" description="Disordered" evidence="1">
    <location>
        <begin position="893"/>
        <end position="1022"/>
    </location>
</feature>
<protein>
    <submittedName>
        <fullName evidence="2">Uncharacterized protein</fullName>
    </submittedName>
</protein>
<feature type="compositionally biased region" description="Low complexity" evidence="1">
    <location>
        <begin position="918"/>
        <end position="933"/>
    </location>
</feature>
<feature type="compositionally biased region" description="Acidic residues" evidence="1">
    <location>
        <begin position="611"/>
        <end position="621"/>
    </location>
</feature>
<feature type="compositionally biased region" description="Acidic residues" evidence="1">
    <location>
        <begin position="629"/>
        <end position="652"/>
    </location>
</feature>
<feature type="compositionally biased region" description="Low complexity" evidence="1">
    <location>
        <begin position="705"/>
        <end position="716"/>
    </location>
</feature>
<gene>
    <name evidence="2" type="ORF">HYH03_007465</name>
</gene>
<evidence type="ECO:0000256" key="1">
    <source>
        <dbReference type="SAM" id="MobiDB-lite"/>
    </source>
</evidence>
<feature type="region of interest" description="Disordered" evidence="1">
    <location>
        <begin position="313"/>
        <end position="453"/>
    </location>
</feature>
<feature type="region of interest" description="Disordered" evidence="1">
    <location>
        <begin position="1281"/>
        <end position="1303"/>
    </location>
</feature>
<feature type="compositionally biased region" description="Low complexity" evidence="1">
    <location>
        <begin position="1065"/>
        <end position="1079"/>
    </location>
</feature>
<feature type="region of interest" description="Disordered" evidence="1">
    <location>
        <begin position="581"/>
        <end position="664"/>
    </location>
</feature>
<feature type="compositionally biased region" description="Gly residues" evidence="1">
    <location>
        <begin position="1282"/>
        <end position="1303"/>
    </location>
</feature>
<dbReference type="EMBL" id="JAEHOE010000031">
    <property type="protein sequence ID" value="KAG2494413.1"/>
    <property type="molecule type" value="Genomic_DNA"/>
</dbReference>
<feature type="compositionally biased region" description="Gly residues" evidence="1">
    <location>
        <begin position="1007"/>
        <end position="1017"/>
    </location>
</feature>
<feature type="compositionally biased region" description="Low complexity" evidence="1">
    <location>
        <begin position="12"/>
        <end position="28"/>
    </location>
</feature>
<evidence type="ECO:0000313" key="3">
    <source>
        <dbReference type="Proteomes" id="UP000612055"/>
    </source>
</evidence>
<feature type="region of interest" description="Disordered" evidence="1">
    <location>
        <begin position="1175"/>
        <end position="1194"/>
    </location>
</feature>
<feature type="compositionally biased region" description="Polar residues" evidence="1">
    <location>
        <begin position="1081"/>
        <end position="1090"/>
    </location>
</feature>
<feature type="compositionally biased region" description="Gly residues" evidence="1">
    <location>
        <begin position="513"/>
        <end position="524"/>
    </location>
</feature>
<dbReference type="PROSITE" id="PS50096">
    <property type="entry name" value="IQ"/>
    <property type="match status" value="1"/>
</dbReference>
<feature type="compositionally biased region" description="Acidic residues" evidence="1">
    <location>
        <begin position="693"/>
        <end position="704"/>
    </location>
</feature>
<name>A0A836C0E7_9CHLO</name>
<feature type="compositionally biased region" description="Gly residues" evidence="1">
    <location>
        <begin position="402"/>
        <end position="416"/>
    </location>
</feature>
<accession>A0A836C0E7</accession>
<feature type="compositionally biased region" description="Low complexity" evidence="1">
    <location>
        <begin position="1182"/>
        <end position="1194"/>
    </location>
</feature>
<evidence type="ECO:0000313" key="2">
    <source>
        <dbReference type="EMBL" id="KAG2494413.1"/>
    </source>
</evidence>
<feature type="compositionally biased region" description="Low complexity" evidence="1">
    <location>
        <begin position="955"/>
        <end position="967"/>
    </location>
</feature>
<feature type="compositionally biased region" description="Gly residues" evidence="1">
    <location>
        <begin position="974"/>
        <end position="984"/>
    </location>
</feature>
<sequence>MALIEEEPPRPAGSMSTAASGDATGATSPDPSEGNPPPKPRTVPKMFASPRKGGPAKGVRVVERKESMRSRLRKALAPYLTTTYLQGEMHKRFTLEYMDSHPPPPDEADMPAYIQQHLRELNRVTERWSGCVVRSLDPLAHQMAVDDRLQRQRNRMEGLPVEEPFDQIMYGPAAPGQSLFGGNGVPVPPKTAEELEEEAELEEAEEAGRLTTQQIVSAVDLVSDIKVWEQILAAKKAEERRQHAIAELHLHHAARIIQRSWRGYISRKQEEKARLDALVSPDVQIMLSAAAYKAMRDARNKIQLQKLRKSLSRKARVGGFGSTAPRELDPKHYPTAGGEGVHPDPEARPGARSAHPPGRPPLPGKGRTRTMLLAGEGPRSRASPAPASQHAEAAGEGTAGAHEGGAGHASGPGTGAPGSRARSTRGSASGADGSGAEGEGEAAAGSGADDEAGEELFGSRRARFGGHTVVKAKSIVARSAQILRRLVSARGGSGLDSASSAIFDDVDSGAESGTGAGAGAGAAGAEGRSRSRAQSRAEGAADELSENPEAAVKALTVQWQGEAEQAARELARVLGVAAGEAGGTEGAEGEGQHREAGEGTLGETLGAAAQGDEEPGEDGGEPESPPTASDDEDEDEDGDGEGEGGEGGDGEGGEGAAASRARAMFGAESPEAALLEAEEVVQVAAALAAALMESDEEESGEGEEGSASQAGGEAGEAGEAAAAAAAAARAVLAPPPLKAAAEAAAAGGGIQARPPPGAAAGGPSRRARGGLAMGDGEAAALRQVIAGAFAAAAAPVIGRSGALAVARLGLGEPLPEPRSARPAAGTGPSPRVAAARLRPAAAAGVAAAAAPPAAASAGVHASQDDVGAAGPSRPLEIRAAAAAVVGLLTEASGAAKSRDVSDSGGVMPVRVSQAGDGARPPSAAQSPRPFASPGAGPGGDRPWSRGGPAGPGPNGPSQAQGQGPAQARTSMAGGPEGSCAGEGTGTRYRRRSVDAPPAPPQQLSSPGGAGNSGGGGSHFLPSLAGVHMEVGEGAMEVGAEGTAAPRRGRVSIGGGGAPPPRQYSGEEGPAAEPELEGGASVSPQLGSPGSLTFQQQWQMQQAAAHAASLTAQGSSATAVSTSGGSAAPAAAAAGGPQWAVPRYRAAVPGAIVHSVPPPPGAATLSGALPNPRGLEAAGGGVASSSSPGPAAAATVGGGAPAAHLARDPAWLMFPPIMGSPNRSQTGPPGLGGPASGAAAAAGGGGGPAAKAGGGGFGPLGITRTASDPTLQRPIGLAATLAGGKGSNLAGSGGSGGGRGSGGGMAAQVVVGRARRASMFGPGGVSSSLDGQMTAFAVAVAQQQVGGGSGSPMRSRNAAGRLSVGHSGLQPLHGAPQQYGAFMVNGVAGGGGAALVRQSVQGAPAPAEVASPPLVSSTLAGGGGGAGGSNMARFTQAAHPPHHGHGQGGGTGFHSPQLRAGGGRGYQPTSLMGVGQGVVSGRS</sequence>
<feature type="region of interest" description="Disordered" evidence="1">
    <location>
        <begin position="748"/>
        <end position="770"/>
    </location>
</feature>
<feature type="region of interest" description="Disordered" evidence="1">
    <location>
        <begin position="1435"/>
        <end position="1482"/>
    </location>
</feature>
<organism evidence="2 3">
    <name type="scientific">Edaphochlamys debaryana</name>
    <dbReference type="NCBI Taxonomy" id="47281"/>
    <lineage>
        <taxon>Eukaryota</taxon>
        <taxon>Viridiplantae</taxon>
        <taxon>Chlorophyta</taxon>
        <taxon>core chlorophytes</taxon>
        <taxon>Chlorophyceae</taxon>
        <taxon>CS clade</taxon>
        <taxon>Chlamydomonadales</taxon>
        <taxon>Chlamydomonadales incertae sedis</taxon>
        <taxon>Edaphochlamys</taxon>
    </lineage>
</organism>
<feature type="region of interest" description="Disordered" evidence="1">
    <location>
        <begin position="1"/>
        <end position="58"/>
    </location>
</feature>
<dbReference type="OrthoDB" id="550303at2759"/>
<feature type="compositionally biased region" description="Low complexity" evidence="1">
    <location>
        <begin position="391"/>
        <end position="401"/>
    </location>
</feature>
<keyword evidence="3" id="KW-1185">Reference proteome</keyword>
<feature type="compositionally biased region" description="Low complexity" evidence="1">
    <location>
        <begin position="417"/>
        <end position="431"/>
    </location>
</feature>